<dbReference type="RefSeq" id="WP_133241885.1">
    <property type="nucleotide sequence ID" value="NZ_QENY01000017.1"/>
</dbReference>
<dbReference type="PROSITE" id="PS51257">
    <property type="entry name" value="PROKAR_LIPOPROTEIN"/>
    <property type="match status" value="1"/>
</dbReference>
<reference evidence="1 2" key="1">
    <citation type="submission" date="2018-05" db="EMBL/GenBank/DDBJ databases">
        <title>Genomic Encyclopedia of Type Strains, Phase IV (KMG-IV): sequencing the most valuable type-strain genomes for metagenomic binning, comparative biology and taxonomic classification.</title>
        <authorList>
            <person name="Goeker M."/>
        </authorList>
    </citation>
    <scope>NUCLEOTIDE SEQUENCE [LARGE SCALE GENOMIC DNA]</scope>
    <source>
        <strain evidence="1 2">DSM 100333</strain>
    </source>
</reference>
<evidence type="ECO:0008006" key="3">
    <source>
        <dbReference type="Google" id="ProtNLM"/>
    </source>
</evidence>
<evidence type="ECO:0000313" key="1">
    <source>
        <dbReference type="EMBL" id="PVX50631.1"/>
    </source>
</evidence>
<comment type="caution">
    <text evidence="1">The sequence shown here is derived from an EMBL/GenBank/DDBJ whole genome shotgun (WGS) entry which is preliminary data.</text>
</comment>
<accession>A0A2U0U2W5</accession>
<name>A0A2U0U2W5_9BACT</name>
<evidence type="ECO:0000313" key="2">
    <source>
        <dbReference type="Proteomes" id="UP000245870"/>
    </source>
</evidence>
<dbReference type="OrthoDB" id="1066128at2"/>
<sequence>MKKSTLLLFALVTVFMFSGCEIYSIVKDITDKEEGRITTTDGKVLTGRVEMPNANTKKLTIVTADKQKTVLNCENIKELVVWKKTHTDIKHVLQYLPSHKLTNPKKVRKPLWMALLTSGPYLKIYGCSFNYSIPSNGVLKITSVKGGDIMYFALKKGETVPYGIFNTGHSKRDAKERFQEYLSDDPVLCKKLKDAEINPLEYETIAQEYNPNR</sequence>
<dbReference type="Proteomes" id="UP000245870">
    <property type="component" value="Unassembled WGS sequence"/>
</dbReference>
<protein>
    <recommendedName>
        <fullName evidence="3">Lipoprotein</fullName>
    </recommendedName>
</protein>
<keyword evidence="2" id="KW-1185">Reference proteome</keyword>
<dbReference type="EMBL" id="QENY01000017">
    <property type="protein sequence ID" value="PVX50631.1"/>
    <property type="molecule type" value="Genomic_DNA"/>
</dbReference>
<proteinExistence type="predicted"/>
<gene>
    <name evidence="1" type="ORF">C7379_11729</name>
</gene>
<organism evidence="1 2">
    <name type="scientific">Hallella colorans</name>
    <dbReference type="NCBI Taxonomy" id="1703337"/>
    <lineage>
        <taxon>Bacteria</taxon>
        <taxon>Pseudomonadati</taxon>
        <taxon>Bacteroidota</taxon>
        <taxon>Bacteroidia</taxon>
        <taxon>Bacteroidales</taxon>
        <taxon>Prevotellaceae</taxon>
        <taxon>Hallella</taxon>
    </lineage>
</organism>
<dbReference type="AlphaFoldDB" id="A0A2U0U2W5"/>